<name>A0AAV5DAS8_ELECO</name>
<dbReference type="EMBL" id="BQKI01000014">
    <property type="protein sequence ID" value="GJN07607.1"/>
    <property type="molecule type" value="Genomic_DNA"/>
</dbReference>
<comment type="caution">
    <text evidence="1">The sequence shown here is derived from an EMBL/GenBank/DDBJ whole genome shotgun (WGS) entry which is preliminary data.</text>
</comment>
<dbReference type="AlphaFoldDB" id="A0AAV5DAS8"/>
<gene>
    <name evidence="1" type="primary">ga25450</name>
    <name evidence="2" type="synonym">ga25511</name>
    <name evidence="1" type="ORF">PR202_ga25450</name>
    <name evidence="2" type="ORF">PR202_ga25511</name>
</gene>
<keyword evidence="3" id="KW-1185">Reference proteome</keyword>
<dbReference type="Proteomes" id="UP001054889">
    <property type="component" value="Unassembled WGS sequence"/>
</dbReference>
<reference evidence="1" key="2">
    <citation type="submission" date="2021-12" db="EMBL/GenBank/DDBJ databases">
        <title>Resequencing data analysis of finger millet.</title>
        <authorList>
            <person name="Hatakeyama M."/>
            <person name="Aluri S."/>
            <person name="Balachadran M.T."/>
            <person name="Sivarajan S.R."/>
            <person name="Poveda L."/>
            <person name="Shimizu-Inatsugi R."/>
            <person name="Schlapbach R."/>
            <person name="Sreeman S.M."/>
            <person name="Shimizu K.K."/>
        </authorList>
    </citation>
    <scope>NUCLEOTIDE SEQUENCE</scope>
</reference>
<accession>A0AAV5DAS8</accession>
<evidence type="ECO:0000313" key="3">
    <source>
        <dbReference type="Proteomes" id="UP001054889"/>
    </source>
</evidence>
<protein>
    <submittedName>
        <fullName evidence="1">Uncharacterized protein</fullName>
    </submittedName>
</protein>
<evidence type="ECO:0000313" key="2">
    <source>
        <dbReference type="EMBL" id="GJN07665.1"/>
    </source>
</evidence>
<evidence type="ECO:0000313" key="1">
    <source>
        <dbReference type="EMBL" id="GJN07607.1"/>
    </source>
</evidence>
<proteinExistence type="predicted"/>
<dbReference type="EMBL" id="BQKI01000014">
    <property type="protein sequence ID" value="GJN07665.1"/>
    <property type="molecule type" value="Genomic_DNA"/>
</dbReference>
<reference evidence="1" key="1">
    <citation type="journal article" date="2018" name="DNA Res.">
        <title>Multiple hybrid de novo genome assembly of finger millet, an orphan allotetraploid crop.</title>
        <authorList>
            <person name="Hatakeyama M."/>
            <person name="Aluri S."/>
            <person name="Balachadran M.T."/>
            <person name="Sivarajan S.R."/>
            <person name="Patrignani A."/>
            <person name="Gruter S."/>
            <person name="Poveda L."/>
            <person name="Shimizu-Inatsugi R."/>
            <person name="Baeten J."/>
            <person name="Francoijs K.J."/>
            <person name="Nataraja K.N."/>
            <person name="Reddy Y.A.N."/>
            <person name="Phadnis S."/>
            <person name="Ravikumar R.L."/>
            <person name="Schlapbach R."/>
            <person name="Sreeman S.M."/>
            <person name="Shimizu K.K."/>
        </authorList>
    </citation>
    <scope>NUCLEOTIDE SEQUENCE</scope>
</reference>
<organism evidence="1 3">
    <name type="scientific">Eleusine coracana subsp. coracana</name>
    <dbReference type="NCBI Taxonomy" id="191504"/>
    <lineage>
        <taxon>Eukaryota</taxon>
        <taxon>Viridiplantae</taxon>
        <taxon>Streptophyta</taxon>
        <taxon>Embryophyta</taxon>
        <taxon>Tracheophyta</taxon>
        <taxon>Spermatophyta</taxon>
        <taxon>Magnoliopsida</taxon>
        <taxon>Liliopsida</taxon>
        <taxon>Poales</taxon>
        <taxon>Poaceae</taxon>
        <taxon>PACMAD clade</taxon>
        <taxon>Chloridoideae</taxon>
        <taxon>Cynodonteae</taxon>
        <taxon>Eleusininae</taxon>
        <taxon>Eleusine</taxon>
    </lineage>
</organism>
<sequence>MLFMEEEEDGSGAGLIGRRGRSAPDLGGGCGRSLMGVGAALDPELGNPPRGVGSPMGIDATHGVSVVAAAPLASVVKKMNLTLSGKKMVNFKDMPMTTRIMLGGYLYEKIVEVLDMTVAYGTYEGFVKHFMTTLLFKSAKNRSTFKALKANERRLAWLKRHFVKEGLV</sequence>